<evidence type="ECO:0000256" key="8">
    <source>
        <dbReference type="ARBA" id="ARBA00022989"/>
    </source>
</evidence>
<comment type="similarity">
    <text evidence="2 11">Belongs to the ABC-2 integral membrane protein family.</text>
</comment>
<evidence type="ECO:0000256" key="5">
    <source>
        <dbReference type="ARBA" id="ARBA00022597"/>
    </source>
</evidence>
<feature type="transmembrane region" description="Helical" evidence="11">
    <location>
        <begin position="228"/>
        <end position="250"/>
    </location>
</feature>
<dbReference type="PIRSF" id="PIRSF006648">
    <property type="entry name" value="DrrB"/>
    <property type="match status" value="1"/>
</dbReference>
<dbReference type="PANTHER" id="PTHR30413:SF10">
    <property type="entry name" value="CAPSULE POLYSACCHARIDE EXPORT INNER-MEMBRANE PROTEIN CTRC"/>
    <property type="match status" value="1"/>
</dbReference>
<accession>A0A128F041</accession>
<evidence type="ECO:0000256" key="10">
    <source>
        <dbReference type="ARBA" id="ARBA00023136"/>
    </source>
</evidence>
<evidence type="ECO:0000256" key="9">
    <source>
        <dbReference type="ARBA" id="ARBA00023047"/>
    </source>
</evidence>
<dbReference type="Pfam" id="PF01061">
    <property type="entry name" value="ABC2_membrane"/>
    <property type="match status" value="1"/>
</dbReference>
<reference evidence="14" key="1">
    <citation type="submission" date="2016-02" db="EMBL/GenBank/DDBJ databases">
        <authorList>
            <person name="Rodrigo-Torres Lidia"/>
            <person name="Arahal R.David."/>
        </authorList>
    </citation>
    <scope>NUCLEOTIDE SEQUENCE [LARGE SCALE GENOMIC DNA]</scope>
    <source>
        <strain evidence="14">CECT 9029</strain>
    </source>
</reference>
<feature type="transmembrane region" description="Helical" evidence="11">
    <location>
        <begin position="61"/>
        <end position="79"/>
    </location>
</feature>
<dbReference type="STRING" id="1796497.GCE9029_01882"/>
<evidence type="ECO:0000256" key="3">
    <source>
        <dbReference type="ARBA" id="ARBA00022448"/>
    </source>
</evidence>
<organism evidence="13 14">
    <name type="scientific">Grimontia celer</name>
    <dbReference type="NCBI Taxonomy" id="1796497"/>
    <lineage>
        <taxon>Bacteria</taxon>
        <taxon>Pseudomonadati</taxon>
        <taxon>Pseudomonadota</taxon>
        <taxon>Gammaproteobacteria</taxon>
        <taxon>Vibrionales</taxon>
        <taxon>Vibrionaceae</taxon>
        <taxon>Grimontia</taxon>
    </lineage>
</organism>
<keyword evidence="14" id="KW-1185">Reference proteome</keyword>
<evidence type="ECO:0000259" key="12">
    <source>
        <dbReference type="PROSITE" id="PS51012"/>
    </source>
</evidence>
<dbReference type="GO" id="GO:0140359">
    <property type="term" value="F:ABC-type transporter activity"/>
    <property type="evidence" value="ECO:0007669"/>
    <property type="project" value="InterPro"/>
</dbReference>
<sequence length="260" mass="29080">MKEIRQALRVQGRVIYALILREALSKYGKSKIGYMWALVEPISQVLLLVLIFSALGRQSPVGGDLAVFFATGIVPWLLYSNLAKRMSSAFSANQALMAYPHVTPFDVLMGRALLESTTMIVVFALIVFALQLMGKALSIHDLFNVITALLTLTVFSIGVGMINAAIRVYWDSWDKLFNAANRPLYFLSGIFFTASSLPPQAREFLQWNPIFQCVEWVRAGFFSTYESAYIRFDFAISCALILFTLGLIGVSQTKHKARNL</sequence>
<keyword evidence="3 11" id="KW-0813">Transport</keyword>
<keyword evidence="6 11" id="KW-0812">Transmembrane</keyword>
<dbReference type="InterPro" id="IPR013525">
    <property type="entry name" value="ABC2_TM"/>
</dbReference>
<proteinExistence type="inferred from homology"/>
<dbReference type="PRINTS" id="PR00164">
    <property type="entry name" value="ABC2TRNSPORT"/>
</dbReference>
<evidence type="ECO:0000256" key="6">
    <source>
        <dbReference type="ARBA" id="ARBA00022692"/>
    </source>
</evidence>
<name>A0A128F041_9GAMM</name>
<feature type="transmembrane region" description="Helical" evidence="11">
    <location>
        <begin position="34"/>
        <end position="55"/>
    </location>
</feature>
<dbReference type="GO" id="GO:0015774">
    <property type="term" value="P:polysaccharide transport"/>
    <property type="evidence" value="ECO:0007669"/>
    <property type="project" value="UniProtKB-KW"/>
</dbReference>
<evidence type="ECO:0000256" key="4">
    <source>
        <dbReference type="ARBA" id="ARBA00022475"/>
    </source>
</evidence>
<feature type="transmembrane region" description="Helical" evidence="11">
    <location>
        <begin position="182"/>
        <end position="201"/>
    </location>
</feature>
<protein>
    <recommendedName>
        <fullName evidence="11">Transport permease protein</fullName>
    </recommendedName>
</protein>
<evidence type="ECO:0000256" key="7">
    <source>
        <dbReference type="ARBA" id="ARBA00022903"/>
    </source>
</evidence>
<dbReference type="InterPro" id="IPR047817">
    <property type="entry name" value="ABC2_TM_bact-type"/>
</dbReference>
<feature type="transmembrane region" description="Helical" evidence="11">
    <location>
        <begin position="112"/>
        <end position="133"/>
    </location>
</feature>
<dbReference type="Proteomes" id="UP000071641">
    <property type="component" value="Unassembled WGS sequence"/>
</dbReference>
<gene>
    <name evidence="13" type="primary">kpsM</name>
    <name evidence="13" type="ORF">GCE9029_01882</name>
</gene>
<dbReference type="PROSITE" id="PS51012">
    <property type="entry name" value="ABC_TM2"/>
    <property type="match status" value="1"/>
</dbReference>
<dbReference type="RefSeq" id="WP_062662883.1">
    <property type="nucleotide sequence ID" value="NZ_FIZX01000001.1"/>
</dbReference>
<feature type="transmembrane region" description="Helical" evidence="11">
    <location>
        <begin position="145"/>
        <end position="170"/>
    </location>
</feature>
<keyword evidence="7" id="KW-0972">Capsule biogenesis/degradation</keyword>
<keyword evidence="10 11" id="KW-0472">Membrane</keyword>
<keyword evidence="8 11" id="KW-1133">Transmembrane helix</keyword>
<comment type="subcellular location">
    <subcellularLocation>
        <location evidence="11">Cell inner membrane</location>
        <topology evidence="11">Multi-pass membrane protein</topology>
    </subcellularLocation>
    <subcellularLocation>
        <location evidence="1">Cell membrane</location>
        <topology evidence="1">Multi-pass membrane protein</topology>
    </subcellularLocation>
</comment>
<dbReference type="PANTHER" id="PTHR30413">
    <property type="entry name" value="INNER MEMBRANE TRANSPORT PERMEASE"/>
    <property type="match status" value="1"/>
</dbReference>
<evidence type="ECO:0000313" key="13">
    <source>
        <dbReference type="EMBL" id="CZF80149.1"/>
    </source>
</evidence>
<evidence type="ECO:0000256" key="1">
    <source>
        <dbReference type="ARBA" id="ARBA00004651"/>
    </source>
</evidence>
<keyword evidence="5" id="KW-0762">Sugar transport</keyword>
<keyword evidence="4 11" id="KW-1003">Cell membrane</keyword>
<evidence type="ECO:0000313" key="14">
    <source>
        <dbReference type="Proteomes" id="UP000071641"/>
    </source>
</evidence>
<evidence type="ECO:0000256" key="2">
    <source>
        <dbReference type="ARBA" id="ARBA00007783"/>
    </source>
</evidence>
<keyword evidence="9" id="KW-0625">Polysaccharide transport</keyword>
<dbReference type="AlphaFoldDB" id="A0A128F041"/>
<dbReference type="GO" id="GO:0015920">
    <property type="term" value="P:lipopolysaccharide transport"/>
    <property type="evidence" value="ECO:0007669"/>
    <property type="project" value="TreeGrafter"/>
</dbReference>
<dbReference type="EMBL" id="FIZX01000001">
    <property type="protein sequence ID" value="CZF80149.1"/>
    <property type="molecule type" value="Genomic_DNA"/>
</dbReference>
<dbReference type="GO" id="GO:0043190">
    <property type="term" value="C:ATP-binding cassette (ABC) transporter complex"/>
    <property type="evidence" value="ECO:0007669"/>
    <property type="project" value="InterPro"/>
</dbReference>
<dbReference type="OrthoDB" id="9814458at2"/>
<evidence type="ECO:0000256" key="11">
    <source>
        <dbReference type="RuleBase" id="RU361157"/>
    </source>
</evidence>
<dbReference type="InterPro" id="IPR000412">
    <property type="entry name" value="ABC_2_transport"/>
</dbReference>
<feature type="domain" description="ABC transmembrane type-2" evidence="12">
    <location>
        <begin position="32"/>
        <end position="253"/>
    </location>
</feature>